<dbReference type="AlphaFoldDB" id="A0A5E4LMG6"/>
<accession>A0A5E4LMG6</accession>
<name>A0A5E4LMG6_9ARCH</name>
<organism evidence="1 2">
    <name type="scientific">Candidatus Bilamarchaeum dharawalense</name>
    <dbReference type="NCBI Taxonomy" id="2885759"/>
    <lineage>
        <taxon>Archaea</taxon>
        <taxon>Candidatus Micrarchaeota</taxon>
        <taxon>Candidatus Micrarchaeia</taxon>
        <taxon>Candidatus Anstonellales</taxon>
        <taxon>Candidatus Bilamarchaeaceae</taxon>
        <taxon>Candidatus Bilamarchaeum</taxon>
    </lineage>
</organism>
<reference evidence="1 2" key="1">
    <citation type="submission" date="2019-08" db="EMBL/GenBank/DDBJ databases">
        <authorList>
            <person name="Vazquez-Campos X."/>
        </authorList>
    </citation>
    <scope>NUCLEOTIDE SEQUENCE [LARGE SCALE GENOMIC DNA]</scope>
    <source>
        <strain evidence="1">LFW-283_2</strain>
    </source>
</reference>
<dbReference type="EMBL" id="CABMJJ010000007">
    <property type="protein sequence ID" value="VVC03164.1"/>
    <property type="molecule type" value="Genomic_DNA"/>
</dbReference>
<proteinExistence type="predicted"/>
<dbReference type="InterPro" id="IPR016195">
    <property type="entry name" value="Pol/histidinol_Pase-like"/>
</dbReference>
<evidence type="ECO:0000313" key="2">
    <source>
        <dbReference type="Proteomes" id="UP000789941"/>
    </source>
</evidence>
<dbReference type="SUPFAM" id="SSF89550">
    <property type="entry name" value="PHP domain-like"/>
    <property type="match status" value="1"/>
</dbReference>
<dbReference type="Gene3D" id="3.20.20.140">
    <property type="entry name" value="Metal-dependent hydrolases"/>
    <property type="match status" value="1"/>
</dbReference>
<dbReference type="Proteomes" id="UP000789941">
    <property type="component" value="Unassembled WGS sequence"/>
</dbReference>
<sequence>MYDIIKCSAEASSFGFSNFFNFESVKNKIVIVENLEAAANYKNKKVLIVLNDYAFDEGAIRIIAEKKQVCFLIDLGRLIRSHGISRAVAFSKIRNFLRLCVKYGAYYSFASFADTPSKIRTSDELQNLILLFDLNPGQAKFALKMVSHYLP</sequence>
<protein>
    <submittedName>
        <fullName evidence="1">RNase P subunit p30</fullName>
    </submittedName>
</protein>
<gene>
    <name evidence="1" type="ORF">LFW2832_00207</name>
</gene>
<comment type="caution">
    <text evidence="1">The sequence shown here is derived from an EMBL/GenBank/DDBJ whole genome shotgun (WGS) entry which is preliminary data.</text>
</comment>
<evidence type="ECO:0000313" key="1">
    <source>
        <dbReference type="EMBL" id="VVC03164.1"/>
    </source>
</evidence>